<keyword evidence="13" id="KW-1185">Reference proteome</keyword>
<evidence type="ECO:0000256" key="2">
    <source>
        <dbReference type="ARBA" id="ARBA00022527"/>
    </source>
</evidence>
<dbReference type="PANTHER" id="PTHR43289:SF34">
    <property type="entry name" value="SERINE_THREONINE-PROTEIN KINASE YBDM-RELATED"/>
    <property type="match status" value="1"/>
</dbReference>
<dbReference type="CDD" id="cd14014">
    <property type="entry name" value="STKc_PknB_like"/>
    <property type="match status" value="1"/>
</dbReference>
<reference evidence="12 13" key="1">
    <citation type="journal article" date="2019" name="Int. J. Syst. Evol. Microbiol.">
        <title>The Global Catalogue of Microorganisms (GCM) 10K type strain sequencing project: providing services to taxonomists for standard genome sequencing and annotation.</title>
        <authorList>
            <consortium name="The Broad Institute Genomics Platform"/>
            <consortium name="The Broad Institute Genome Sequencing Center for Infectious Disease"/>
            <person name="Wu L."/>
            <person name="Ma J."/>
        </authorList>
    </citation>
    <scope>NUCLEOTIDE SEQUENCE [LARGE SCALE GENOMIC DNA]</scope>
    <source>
        <strain evidence="12 13">JCM 6242</strain>
    </source>
</reference>
<sequence length="712" mass="71131">MPYAQPLKTGDPARLGDYEIVGRLGEGGQGAVYVAVRTDTGLEPYAVKLLHASVGDDPEAFLREVELAKQVARFCTAQVIDAGLDGDRPYIVSEYVDGPSLHREVAVGGPREGGALERLAIGTATALAAIHRAGIVHRDFKPQNVLLGPDGPRVIDFGLARALDAAATQSGRGAGTPAYMAPEQVEGVGIDPAADVFSWGATMCFAANAQAPFGQDSIAAVLHRILTADPQLGRLDGPLRALVADCLDKNPRNRPTSRELLLALLGDDGHHAALSPSRSAPSAALNTRALATPVTSRGPGTPGGGEVSGVSGGGVSGAFALFGASGDAEASGRWARRVALAGWAGQTGRGRPTGGEALSGGGGSTAGGGLAGGGGFIGDEDVDGHRTHPGRAATRASVAVSGALLVSAAVLAGVLVPALSGGGGQGPQAQPAVPVVETSAQAETTPQSHRAEPSARPSQTTQARPPRAVGASSAPLSPPDTVPVPSLVGLDRAEAARLIKRAGLAAGDIRAVDSDRPVGQVLRSWPEAGAAAEKGSKVDIEVSAGIRVPTLAGLGRRAAEAVLAQVGLATGEVSVRCSDQPAGQVLASSPGEGKRVTSGTAVALVVSRNGAEVPSVTGRSEADASASLAAAGFGARARARLVTDPGQAGVVLAQSAAPGRCLRPGATVVITVGVEAQTGPEPEPEPTQTSTLPGPTPQEPVPGEHASAEVGD</sequence>
<evidence type="ECO:0000256" key="5">
    <source>
        <dbReference type="ARBA" id="ARBA00022777"/>
    </source>
</evidence>
<dbReference type="InterPro" id="IPR011009">
    <property type="entry name" value="Kinase-like_dom_sf"/>
</dbReference>
<feature type="compositionally biased region" description="Gly residues" evidence="9">
    <location>
        <begin position="345"/>
        <end position="377"/>
    </location>
</feature>
<keyword evidence="2" id="KW-0723">Serine/threonine-protein kinase</keyword>
<feature type="domain" description="PASTA" evidence="11">
    <location>
        <begin position="607"/>
        <end position="674"/>
    </location>
</feature>
<comment type="caution">
    <text evidence="12">The sequence shown here is derived from an EMBL/GenBank/DDBJ whole genome shotgun (WGS) entry which is preliminary data.</text>
</comment>
<proteinExistence type="predicted"/>
<dbReference type="PROSITE" id="PS00108">
    <property type="entry name" value="PROTEIN_KINASE_ST"/>
    <property type="match status" value="1"/>
</dbReference>
<dbReference type="Gene3D" id="1.10.510.10">
    <property type="entry name" value="Transferase(Phosphotransferase) domain 1"/>
    <property type="match status" value="1"/>
</dbReference>
<feature type="region of interest" description="Disordered" evidence="9">
    <location>
        <begin position="421"/>
        <end position="483"/>
    </location>
</feature>
<dbReference type="SMART" id="SM00740">
    <property type="entry name" value="PASTA"/>
    <property type="match status" value="3"/>
</dbReference>
<keyword evidence="4" id="KW-0547">Nucleotide-binding</keyword>
<comment type="catalytic activity">
    <reaction evidence="7">
        <text>L-threonyl-[protein] + ATP = O-phospho-L-threonyl-[protein] + ADP + H(+)</text>
        <dbReference type="Rhea" id="RHEA:46608"/>
        <dbReference type="Rhea" id="RHEA-COMP:11060"/>
        <dbReference type="Rhea" id="RHEA-COMP:11605"/>
        <dbReference type="ChEBI" id="CHEBI:15378"/>
        <dbReference type="ChEBI" id="CHEBI:30013"/>
        <dbReference type="ChEBI" id="CHEBI:30616"/>
        <dbReference type="ChEBI" id="CHEBI:61977"/>
        <dbReference type="ChEBI" id="CHEBI:456216"/>
        <dbReference type="EC" id="2.7.11.1"/>
    </reaction>
</comment>
<organism evidence="12 13">
    <name type="scientific">Streptosporangium fragile</name>
    <dbReference type="NCBI Taxonomy" id="46186"/>
    <lineage>
        <taxon>Bacteria</taxon>
        <taxon>Bacillati</taxon>
        <taxon>Actinomycetota</taxon>
        <taxon>Actinomycetes</taxon>
        <taxon>Streptosporangiales</taxon>
        <taxon>Streptosporangiaceae</taxon>
        <taxon>Streptosporangium</taxon>
    </lineage>
</organism>
<dbReference type="RefSeq" id="WP_344981516.1">
    <property type="nucleotide sequence ID" value="NZ_BAAAVI010000098.1"/>
</dbReference>
<evidence type="ECO:0000259" key="11">
    <source>
        <dbReference type="PROSITE" id="PS51178"/>
    </source>
</evidence>
<accession>A0ABN3WCY2</accession>
<evidence type="ECO:0000256" key="4">
    <source>
        <dbReference type="ARBA" id="ARBA00022741"/>
    </source>
</evidence>
<dbReference type="EC" id="2.7.11.1" evidence="1"/>
<feature type="compositionally biased region" description="Low complexity" evidence="9">
    <location>
        <begin position="427"/>
        <end position="436"/>
    </location>
</feature>
<feature type="compositionally biased region" description="Polar residues" evidence="9">
    <location>
        <begin position="438"/>
        <end position="448"/>
    </location>
</feature>
<evidence type="ECO:0000256" key="9">
    <source>
        <dbReference type="SAM" id="MobiDB-lite"/>
    </source>
</evidence>
<dbReference type="InterPro" id="IPR008271">
    <property type="entry name" value="Ser/Thr_kinase_AS"/>
</dbReference>
<feature type="domain" description="PASTA" evidence="11">
    <location>
        <begin position="478"/>
        <end position="544"/>
    </location>
</feature>
<gene>
    <name evidence="12" type="ORF">GCM10010517_75530</name>
</gene>
<keyword evidence="3" id="KW-0808">Transferase</keyword>
<dbReference type="InterPro" id="IPR000719">
    <property type="entry name" value="Prot_kinase_dom"/>
</dbReference>
<feature type="region of interest" description="Disordered" evidence="9">
    <location>
        <begin position="674"/>
        <end position="712"/>
    </location>
</feature>
<dbReference type="PROSITE" id="PS50011">
    <property type="entry name" value="PROTEIN_KINASE_DOM"/>
    <property type="match status" value="1"/>
</dbReference>
<evidence type="ECO:0000313" key="12">
    <source>
        <dbReference type="EMBL" id="GAA2909088.1"/>
    </source>
</evidence>
<evidence type="ECO:0000256" key="7">
    <source>
        <dbReference type="ARBA" id="ARBA00047899"/>
    </source>
</evidence>
<keyword evidence="5" id="KW-0418">Kinase</keyword>
<dbReference type="PANTHER" id="PTHR43289">
    <property type="entry name" value="MITOGEN-ACTIVATED PROTEIN KINASE KINASE KINASE 20-RELATED"/>
    <property type="match status" value="1"/>
</dbReference>
<comment type="catalytic activity">
    <reaction evidence="8">
        <text>L-seryl-[protein] + ATP = O-phospho-L-seryl-[protein] + ADP + H(+)</text>
        <dbReference type="Rhea" id="RHEA:17989"/>
        <dbReference type="Rhea" id="RHEA-COMP:9863"/>
        <dbReference type="Rhea" id="RHEA-COMP:11604"/>
        <dbReference type="ChEBI" id="CHEBI:15378"/>
        <dbReference type="ChEBI" id="CHEBI:29999"/>
        <dbReference type="ChEBI" id="CHEBI:30616"/>
        <dbReference type="ChEBI" id="CHEBI:83421"/>
        <dbReference type="ChEBI" id="CHEBI:456216"/>
        <dbReference type="EC" id="2.7.11.1"/>
    </reaction>
</comment>
<evidence type="ECO:0000313" key="13">
    <source>
        <dbReference type="Proteomes" id="UP001500831"/>
    </source>
</evidence>
<dbReference type="PROSITE" id="PS51178">
    <property type="entry name" value="PASTA"/>
    <property type="match status" value="2"/>
</dbReference>
<dbReference type="Gene3D" id="3.30.10.20">
    <property type="match status" value="3"/>
</dbReference>
<dbReference type="Pfam" id="PF03793">
    <property type="entry name" value="PASTA"/>
    <property type="match status" value="3"/>
</dbReference>
<protein>
    <recommendedName>
        <fullName evidence="1">non-specific serine/threonine protein kinase</fullName>
        <ecNumber evidence="1">2.7.11.1</ecNumber>
    </recommendedName>
</protein>
<evidence type="ECO:0000256" key="1">
    <source>
        <dbReference type="ARBA" id="ARBA00012513"/>
    </source>
</evidence>
<feature type="domain" description="Protein kinase" evidence="10">
    <location>
        <begin position="18"/>
        <end position="274"/>
    </location>
</feature>
<dbReference type="EMBL" id="BAAAVI010000098">
    <property type="protein sequence ID" value="GAA2909088.1"/>
    <property type="molecule type" value="Genomic_DNA"/>
</dbReference>
<dbReference type="InterPro" id="IPR005543">
    <property type="entry name" value="PASTA_dom"/>
</dbReference>
<evidence type="ECO:0000256" key="6">
    <source>
        <dbReference type="ARBA" id="ARBA00022840"/>
    </source>
</evidence>
<feature type="region of interest" description="Disordered" evidence="9">
    <location>
        <begin position="345"/>
        <end position="390"/>
    </location>
</feature>
<keyword evidence="6" id="KW-0067">ATP-binding</keyword>
<evidence type="ECO:0000259" key="10">
    <source>
        <dbReference type="PROSITE" id="PS50011"/>
    </source>
</evidence>
<evidence type="ECO:0000256" key="3">
    <source>
        <dbReference type="ARBA" id="ARBA00022679"/>
    </source>
</evidence>
<dbReference type="Proteomes" id="UP001500831">
    <property type="component" value="Unassembled WGS sequence"/>
</dbReference>
<dbReference type="CDD" id="cd06577">
    <property type="entry name" value="PASTA_pknB"/>
    <property type="match status" value="2"/>
</dbReference>
<dbReference type="SUPFAM" id="SSF56112">
    <property type="entry name" value="Protein kinase-like (PK-like)"/>
    <property type="match status" value="1"/>
</dbReference>
<evidence type="ECO:0000256" key="8">
    <source>
        <dbReference type="ARBA" id="ARBA00048679"/>
    </source>
</evidence>
<name>A0ABN3WCY2_9ACTN</name>
<dbReference type="Pfam" id="PF00069">
    <property type="entry name" value="Pkinase"/>
    <property type="match status" value="1"/>
</dbReference>